<keyword evidence="1" id="KW-0812">Transmembrane</keyword>
<sequence length="185" mass="20747">MSYSQINGYGGYSGYNSEYNANGRGVNALYNGAYGYPNNFEDYTAPQRDFKGAWTAFFALWLLWGLFWFLRHAFGDGHSVDADAEANTKSRWQVGTPHSRLSRGSDVLRDLVVLLLAALAINTFAGGITHAVMILSWIFFGFAVFWAVFEAAVEHHIARFIFGFIFYGIAIAIAALGYRYGWQSY</sequence>
<comment type="caution">
    <text evidence="2">The sequence shown here is derived from an EMBL/GenBank/DDBJ whole genome shotgun (WGS) entry which is preliminary data.</text>
</comment>
<protein>
    <submittedName>
        <fullName evidence="2">Uncharacterized protein</fullName>
    </submittedName>
</protein>
<dbReference type="EMBL" id="JAEPQZ010000014">
    <property type="protein sequence ID" value="KAG2173715.1"/>
    <property type="molecule type" value="Genomic_DNA"/>
</dbReference>
<dbReference type="AlphaFoldDB" id="A0A8H7PH28"/>
<evidence type="ECO:0000256" key="1">
    <source>
        <dbReference type="SAM" id="Phobius"/>
    </source>
</evidence>
<feature type="transmembrane region" description="Helical" evidence="1">
    <location>
        <begin position="160"/>
        <end position="180"/>
    </location>
</feature>
<keyword evidence="3" id="KW-1185">Reference proteome</keyword>
<reference evidence="2" key="1">
    <citation type="submission" date="2020-12" db="EMBL/GenBank/DDBJ databases">
        <title>Metabolic potential, ecology and presence of endohyphal bacteria is reflected in genomic diversity of Mucoromycotina.</title>
        <authorList>
            <person name="Muszewska A."/>
            <person name="Okrasinska A."/>
            <person name="Steczkiewicz K."/>
            <person name="Drgas O."/>
            <person name="Orlowska M."/>
            <person name="Perlinska-Lenart U."/>
            <person name="Aleksandrzak-Piekarczyk T."/>
            <person name="Szatraj K."/>
            <person name="Zielenkiewicz U."/>
            <person name="Pilsyk S."/>
            <person name="Malc E."/>
            <person name="Mieczkowski P."/>
            <person name="Kruszewska J.S."/>
            <person name="Biernat P."/>
            <person name="Pawlowska J."/>
        </authorList>
    </citation>
    <scope>NUCLEOTIDE SEQUENCE</scope>
    <source>
        <strain evidence="2">WA0000067209</strain>
    </source>
</reference>
<keyword evidence="1" id="KW-1133">Transmembrane helix</keyword>
<dbReference type="OrthoDB" id="2446850at2759"/>
<dbReference type="Proteomes" id="UP000654370">
    <property type="component" value="Unassembled WGS sequence"/>
</dbReference>
<organism evidence="2 3">
    <name type="scientific">Mortierella isabellina</name>
    <name type="common">Filamentous fungus</name>
    <name type="synonym">Umbelopsis isabellina</name>
    <dbReference type="NCBI Taxonomy" id="91625"/>
    <lineage>
        <taxon>Eukaryota</taxon>
        <taxon>Fungi</taxon>
        <taxon>Fungi incertae sedis</taxon>
        <taxon>Mucoromycota</taxon>
        <taxon>Mucoromycotina</taxon>
        <taxon>Umbelopsidomycetes</taxon>
        <taxon>Umbelopsidales</taxon>
        <taxon>Umbelopsidaceae</taxon>
        <taxon>Umbelopsis</taxon>
    </lineage>
</organism>
<name>A0A8H7PH28_MORIS</name>
<feature type="transmembrane region" description="Helical" evidence="1">
    <location>
        <begin position="134"/>
        <end position="153"/>
    </location>
</feature>
<proteinExistence type="predicted"/>
<gene>
    <name evidence="2" type="ORF">INT43_005135</name>
</gene>
<accession>A0A8H7PH28</accession>
<evidence type="ECO:0000313" key="2">
    <source>
        <dbReference type="EMBL" id="KAG2173715.1"/>
    </source>
</evidence>
<feature type="transmembrane region" description="Helical" evidence="1">
    <location>
        <begin position="52"/>
        <end position="70"/>
    </location>
</feature>
<evidence type="ECO:0000313" key="3">
    <source>
        <dbReference type="Proteomes" id="UP000654370"/>
    </source>
</evidence>
<keyword evidence="1" id="KW-0472">Membrane</keyword>